<dbReference type="AlphaFoldDB" id="A0AAW0E6J5"/>
<evidence type="ECO:0000259" key="1">
    <source>
        <dbReference type="PROSITE" id="PS50181"/>
    </source>
</evidence>
<dbReference type="Pfam" id="PF12937">
    <property type="entry name" value="F-box-like"/>
    <property type="match status" value="1"/>
</dbReference>
<sequence length="324" mass="36236">MAPFLPLELLDAVFQFLSASDLARLSRSCSRYHPVARRLLYRHVAVAPVYKNLSLLLTLARKPDIARHVRSFSIELAGPDATVSHSYYRQLSIALSFMTELKSLNLSLDPSTTWVLQGVKAHSLTRFSSNFSLDHYVTRFLEHTHSLLELELGPPHAMHISSVPPFVPLLEQFSGPTQIAELIVPGRPVKSVQLTSGDLTESVVEQLAKSSVRIDVLSATSSLSAPRLLDLLSKHMRYLVYLRMMTICSVTEAPDVNYYDNVANGLASLPDLRAFEFSGMHWGTLNKTKMELEQAVWQAKPLDAAFAVDQSLEMEDYSEIFFGL</sequence>
<accession>A0AAW0E6J5</accession>
<dbReference type="CDD" id="cd09917">
    <property type="entry name" value="F-box_SF"/>
    <property type="match status" value="1"/>
</dbReference>
<evidence type="ECO:0000313" key="2">
    <source>
        <dbReference type="EMBL" id="KAK7060312.1"/>
    </source>
</evidence>
<evidence type="ECO:0000313" key="3">
    <source>
        <dbReference type="Proteomes" id="UP001383192"/>
    </source>
</evidence>
<organism evidence="2 3">
    <name type="scientific">Paramarasmius palmivorus</name>
    <dbReference type="NCBI Taxonomy" id="297713"/>
    <lineage>
        <taxon>Eukaryota</taxon>
        <taxon>Fungi</taxon>
        <taxon>Dikarya</taxon>
        <taxon>Basidiomycota</taxon>
        <taxon>Agaricomycotina</taxon>
        <taxon>Agaricomycetes</taxon>
        <taxon>Agaricomycetidae</taxon>
        <taxon>Agaricales</taxon>
        <taxon>Marasmiineae</taxon>
        <taxon>Marasmiaceae</taxon>
        <taxon>Paramarasmius</taxon>
    </lineage>
</organism>
<name>A0AAW0E6J5_9AGAR</name>
<dbReference type="Proteomes" id="UP001383192">
    <property type="component" value="Unassembled WGS sequence"/>
</dbReference>
<comment type="caution">
    <text evidence="2">The sequence shown here is derived from an EMBL/GenBank/DDBJ whole genome shotgun (WGS) entry which is preliminary data.</text>
</comment>
<reference evidence="2 3" key="1">
    <citation type="submission" date="2024-01" db="EMBL/GenBank/DDBJ databases">
        <title>A draft genome for a cacao thread blight-causing isolate of Paramarasmius palmivorus.</title>
        <authorList>
            <person name="Baruah I.K."/>
            <person name="Bukari Y."/>
            <person name="Amoako-Attah I."/>
            <person name="Meinhardt L.W."/>
            <person name="Bailey B.A."/>
            <person name="Cohen S.P."/>
        </authorList>
    </citation>
    <scope>NUCLEOTIDE SEQUENCE [LARGE SCALE GENOMIC DNA]</scope>
    <source>
        <strain evidence="2 3">GH-12</strain>
    </source>
</reference>
<gene>
    <name evidence="2" type="ORF">VNI00_001077</name>
</gene>
<dbReference type="PROSITE" id="PS50181">
    <property type="entry name" value="FBOX"/>
    <property type="match status" value="1"/>
</dbReference>
<dbReference type="SUPFAM" id="SSF81383">
    <property type="entry name" value="F-box domain"/>
    <property type="match status" value="1"/>
</dbReference>
<dbReference type="EMBL" id="JAYKXP010000003">
    <property type="protein sequence ID" value="KAK7060312.1"/>
    <property type="molecule type" value="Genomic_DNA"/>
</dbReference>
<proteinExistence type="predicted"/>
<dbReference type="Gene3D" id="1.20.1280.50">
    <property type="match status" value="1"/>
</dbReference>
<dbReference type="InterPro" id="IPR036047">
    <property type="entry name" value="F-box-like_dom_sf"/>
</dbReference>
<keyword evidence="3" id="KW-1185">Reference proteome</keyword>
<protein>
    <recommendedName>
        <fullName evidence="1">F-box domain-containing protein</fullName>
    </recommendedName>
</protein>
<dbReference type="InterPro" id="IPR001810">
    <property type="entry name" value="F-box_dom"/>
</dbReference>
<feature type="domain" description="F-box" evidence="1">
    <location>
        <begin position="1"/>
        <end position="44"/>
    </location>
</feature>